<evidence type="ECO:0000313" key="6">
    <source>
        <dbReference type="EMBL" id="MCP2162610.1"/>
    </source>
</evidence>
<name>A0ABT1H7L2_9NOCA</name>
<dbReference type="InterPro" id="IPR054129">
    <property type="entry name" value="DesT_TetR_C"/>
</dbReference>
<dbReference type="Gene3D" id="1.10.357.10">
    <property type="entry name" value="Tetracycline Repressor, domain 2"/>
    <property type="match status" value="1"/>
</dbReference>
<evidence type="ECO:0000313" key="7">
    <source>
        <dbReference type="Proteomes" id="UP001205740"/>
    </source>
</evidence>
<dbReference type="PROSITE" id="PS50977">
    <property type="entry name" value="HTH_TETR_2"/>
    <property type="match status" value="1"/>
</dbReference>
<dbReference type="PANTHER" id="PTHR30055:SF226">
    <property type="entry name" value="HTH-TYPE TRANSCRIPTIONAL REGULATOR PKSA"/>
    <property type="match status" value="1"/>
</dbReference>
<dbReference type="RefSeq" id="WP_253656170.1">
    <property type="nucleotide sequence ID" value="NZ_BAAAOE010000002.1"/>
</dbReference>
<keyword evidence="1" id="KW-0805">Transcription regulation</keyword>
<feature type="domain" description="HTH tetR-type" evidence="5">
    <location>
        <begin position="16"/>
        <end position="76"/>
    </location>
</feature>
<protein>
    <submittedName>
        <fullName evidence="6">Transcriptional regulator, TetR family</fullName>
    </submittedName>
</protein>
<dbReference type="PRINTS" id="PR00455">
    <property type="entry name" value="HTHTETR"/>
</dbReference>
<gene>
    <name evidence="6" type="ORF">LX12_003818</name>
</gene>
<evidence type="ECO:0000256" key="3">
    <source>
        <dbReference type="ARBA" id="ARBA00023163"/>
    </source>
</evidence>
<accession>A0ABT1H7L2</accession>
<keyword evidence="3" id="KW-0804">Transcription</keyword>
<evidence type="ECO:0000259" key="5">
    <source>
        <dbReference type="PROSITE" id="PS50977"/>
    </source>
</evidence>
<keyword evidence="2 4" id="KW-0238">DNA-binding</keyword>
<dbReference type="SUPFAM" id="SSF46689">
    <property type="entry name" value="Homeodomain-like"/>
    <property type="match status" value="1"/>
</dbReference>
<evidence type="ECO:0000256" key="1">
    <source>
        <dbReference type="ARBA" id="ARBA00023015"/>
    </source>
</evidence>
<evidence type="ECO:0000256" key="2">
    <source>
        <dbReference type="ARBA" id="ARBA00023125"/>
    </source>
</evidence>
<dbReference type="InterPro" id="IPR009057">
    <property type="entry name" value="Homeodomain-like_sf"/>
</dbReference>
<dbReference type="Pfam" id="PF21943">
    <property type="entry name" value="TetR_C_46"/>
    <property type="match status" value="1"/>
</dbReference>
<dbReference type="PANTHER" id="PTHR30055">
    <property type="entry name" value="HTH-TYPE TRANSCRIPTIONAL REGULATOR RUTR"/>
    <property type="match status" value="1"/>
</dbReference>
<proteinExistence type="predicted"/>
<dbReference type="Proteomes" id="UP001205740">
    <property type="component" value="Unassembled WGS sequence"/>
</dbReference>
<reference evidence="6 7" key="1">
    <citation type="submission" date="2022-06" db="EMBL/GenBank/DDBJ databases">
        <title>Genomic Encyclopedia of Archaeal and Bacterial Type Strains, Phase II (KMG-II): from individual species to whole genera.</title>
        <authorList>
            <person name="Goeker M."/>
        </authorList>
    </citation>
    <scope>NUCLEOTIDE SEQUENCE [LARGE SCALE GENOMIC DNA]</scope>
    <source>
        <strain evidence="6 7">DSM 45037</strain>
    </source>
</reference>
<dbReference type="InterPro" id="IPR050109">
    <property type="entry name" value="HTH-type_TetR-like_transc_reg"/>
</dbReference>
<sequence>MPSPSRKPTKRAAQAAETRARLIDVAIEVFSDTDYEQVAVAEIAARAKVAHGLLFHYFGNKRGIYLAAVRATAEQLNAAFTFEPGATPREMIRGALGQHLAYLHQHRGLALRLVLGGRGVDAEAWEIYEAGRWQALEAFAGLLGLETTNPALRVVGRAAVGAIDEAVVQWLDDTDTVDANRLLAWMEALIVACLGTASVLDETFDLDGALRTLDG</sequence>
<dbReference type="Pfam" id="PF00440">
    <property type="entry name" value="TetR_N"/>
    <property type="match status" value="1"/>
</dbReference>
<feature type="DNA-binding region" description="H-T-H motif" evidence="4">
    <location>
        <begin position="39"/>
        <end position="58"/>
    </location>
</feature>
<evidence type="ECO:0000256" key="4">
    <source>
        <dbReference type="PROSITE-ProRule" id="PRU00335"/>
    </source>
</evidence>
<organism evidence="6 7">
    <name type="scientific">Williamsia serinedens</name>
    <dbReference type="NCBI Taxonomy" id="391736"/>
    <lineage>
        <taxon>Bacteria</taxon>
        <taxon>Bacillati</taxon>
        <taxon>Actinomycetota</taxon>
        <taxon>Actinomycetes</taxon>
        <taxon>Mycobacteriales</taxon>
        <taxon>Nocardiaceae</taxon>
        <taxon>Williamsia</taxon>
    </lineage>
</organism>
<comment type="caution">
    <text evidence="6">The sequence shown here is derived from an EMBL/GenBank/DDBJ whole genome shotgun (WGS) entry which is preliminary data.</text>
</comment>
<dbReference type="EMBL" id="JAMTCG010000007">
    <property type="protein sequence ID" value="MCP2162610.1"/>
    <property type="molecule type" value="Genomic_DNA"/>
</dbReference>
<dbReference type="InterPro" id="IPR001647">
    <property type="entry name" value="HTH_TetR"/>
</dbReference>
<keyword evidence="7" id="KW-1185">Reference proteome</keyword>